<proteinExistence type="predicted"/>
<dbReference type="Pfam" id="PF02620">
    <property type="entry name" value="YceD"/>
    <property type="match status" value="1"/>
</dbReference>
<reference evidence="2 3" key="1">
    <citation type="submission" date="2019-02" db="EMBL/GenBank/DDBJ databases">
        <title>Genomic Encyclopedia of Type Strains, Phase IV (KMG-IV): sequencing the most valuable type-strain genomes for metagenomic binning, comparative biology and taxonomic classification.</title>
        <authorList>
            <person name="Goeker M."/>
        </authorList>
    </citation>
    <scope>NUCLEOTIDE SEQUENCE [LARGE SCALE GENOMIC DNA]</scope>
    <source>
        <strain evidence="2 3">DSM 45622</strain>
    </source>
</reference>
<accession>A0A4Q7NP08</accession>
<dbReference type="RefSeq" id="WP_130493195.1">
    <property type="nucleotide sequence ID" value="NZ_SGXD01000003.1"/>
</dbReference>
<dbReference type="AlphaFoldDB" id="A0A4Q7NP08"/>
<evidence type="ECO:0000313" key="2">
    <source>
        <dbReference type="EMBL" id="RZS87004.1"/>
    </source>
</evidence>
<dbReference type="InterPro" id="IPR003772">
    <property type="entry name" value="YceD"/>
</dbReference>
<comment type="caution">
    <text evidence="2">The sequence shown here is derived from an EMBL/GenBank/DDBJ whole genome shotgun (WGS) entry which is preliminary data.</text>
</comment>
<dbReference type="PANTHER" id="PTHR34374:SF1">
    <property type="entry name" value="LARGE RIBOSOMAL RNA SUBUNIT ACCUMULATION PROTEIN YCED HOMOLOG 1, CHLOROPLASTIC"/>
    <property type="match status" value="1"/>
</dbReference>
<evidence type="ECO:0000256" key="1">
    <source>
        <dbReference type="SAM" id="MobiDB-lite"/>
    </source>
</evidence>
<dbReference type="EMBL" id="SGXD01000003">
    <property type="protein sequence ID" value="RZS87004.1"/>
    <property type="molecule type" value="Genomic_DNA"/>
</dbReference>
<name>A0A4Q7NP08_9ACTN</name>
<sequence length="193" mass="21140">MPRRDREPDTARLDPRDPFVIDTRELGRRPGSMRSLTRSVPAPKHLGTDVIGVPEGSTMELELRLEAVMEGVLVSGTAQGQVRGECVRCLEPLEETLEVDLQELYAYPGSSSAEADEDEVHQLEGDLLDLEPVVRDAVVLALPQQPVCEEDCAGLCVECGARLSDDPEHTHEALDPRWAALGGLLGEQRPEQP</sequence>
<gene>
    <name evidence="2" type="ORF">EV189_2423</name>
</gene>
<keyword evidence="3" id="KW-1185">Reference proteome</keyword>
<dbReference type="PANTHER" id="PTHR34374">
    <property type="entry name" value="LARGE RIBOSOMAL RNA SUBUNIT ACCUMULATION PROTEIN YCED HOMOLOG 1, CHLOROPLASTIC"/>
    <property type="match status" value="1"/>
</dbReference>
<protein>
    <recommendedName>
        <fullName evidence="4">Metal-binding protein</fullName>
    </recommendedName>
</protein>
<evidence type="ECO:0000313" key="3">
    <source>
        <dbReference type="Proteomes" id="UP000293638"/>
    </source>
</evidence>
<organism evidence="2 3">
    <name type="scientific">Motilibacter rhizosphaerae</name>
    <dbReference type="NCBI Taxonomy" id="598652"/>
    <lineage>
        <taxon>Bacteria</taxon>
        <taxon>Bacillati</taxon>
        <taxon>Actinomycetota</taxon>
        <taxon>Actinomycetes</taxon>
        <taxon>Motilibacterales</taxon>
        <taxon>Motilibacteraceae</taxon>
        <taxon>Motilibacter</taxon>
    </lineage>
</organism>
<dbReference type="OrthoDB" id="9790372at2"/>
<evidence type="ECO:0008006" key="4">
    <source>
        <dbReference type="Google" id="ProtNLM"/>
    </source>
</evidence>
<feature type="region of interest" description="Disordered" evidence="1">
    <location>
        <begin position="1"/>
        <end position="23"/>
    </location>
</feature>
<dbReference type="Proteomes" id="UP000293638">
    <property type="component" value="Unassembled WGS sequence"/>
</dbReference>